<dbReference type="InterPro" id="IPR038607">
    <property type="entry name" value="PhoD-like_sf"/>
</dbReference>
<feature type="domain" description="Phospholipase D N-terminal" evidence="2">
    <location>
        <begin position="62"/>
        <end position="157"/>
    </location>
</feature>
<proteinExistence type="predicted"/>
<accession>A0ABX6S3P1</accession>
<dbReference type="InterPro" id="IPR018946">
    <property type="entry name" value="PhoD-like_MPP"/>
</dbReference>
<gene>
    <name evidence="3" type="ORF">HUW50_14905</name>
</gene>
<dbReference type="InterPro" id="IPR029052">
    <property type="entry name" value="Metallo-depent_PP-like"/>
</dbReference>
<dbReference type="PANTHER" id="PTHR43606:SF2">
    <property type="entry name" value="ALKALINE PHOSPHATASE FAMILY PROTEIN (AFU_ORTHOLOGUE AFUA_5G03860)"/>
    <property type="match status" value="1"/>
</dbReference>
<dbReference type="InterPro" id="IPR052900">
    <property type="entry name" value="Phospholipid_Metab_Enz"/>
</dbReference>
<evidence type="ECO:0000259" key="2">
    <source>
        <dbReference type="Pfam" id="PF16655"/>
    </source>
</evidence>
<feature type="domain" description="PhoD-like phosphatase metallophosphatase" evidence="1">
    <location>
        <begin position="170"/>
        <end position="507"/>
    </location>
</feature>
<dbReference type="Gene3D" id="3.60.21.70">
    <property type="entry name" value="PhoD-like phosphatase"/>
    <property type="match status" value="1"/>
</dbReference>
<dbReference type="Pfam" id="PF16655">
    <property type="entry name" value="PhoD_N"/>
    <property type="match status" value="1"/>
</dbReference>
<dbReference type="EMBL" id="CP055263">
    <property type="protein sequence ID" value="QNF28647.1"/>
    <property type="molecule type" value="Genomic_DNA"/>
</dbReference>
<dbReference type="CDD" id="cd07389">
    <property type="entry name" value="MPP_PhoD"/>
    <property type="match status" value="1"/>
</dbReference>
<keyword evidence="4" id="KW-1185">Reference proteome</keyword>
<name>A0ABX6S3P1_9BACI</name>
<reference evidence="3 4" key="1">
    <citation type="submission" date="2020-06" db="EMBL/GenBank/DDBJ databases">
        <title>Metabacillus dokdonensis sp. nov., isolated from the rhizosphere of Elymus tsukushiensis, a plant native to the Dokdo Islands, Republic of Korea.</title>
        <authorList>
            <person name="Lee S.Y."/>
            <person name="Hwang Y.J."/>
            <person name="Son J.S."/>
            <person name="Ghim S.Y."/>
        </authorList>
    </citation>
    <scope>NUCLEOTIDE SEQUENCE [LARGE SCALE GENOMIC DNA]</scope>
    <source>
        <strain evidence="3 4">KUDC1714</strain>
    </source>
</reference>
<sequence length="545" mass="61414">MYLRGEKKMKNSNIDSEKFNRRSFLKKTGKGVGIALGVTIANTLPVNFASAQSKKLSYPFTLGIASGDPVPDGVVLWTRLAPDPLNGGGMDNHPFPVQWEVSLDSSFKKVVKRGTELSKPQLGHSIHVEVDGLQPSTWYYYQFKAGSEISPVGRTKTAPAFGSHVDKLAFAFASCQNWPVGYYTAYQHMSKDDLDLVIHLGDYIYEGRHNSSGVRPIEKDFPEIYTIDDYRNRYALYKLDADLQAAHANFPWIVTNDDHEVDNNWAGDVPQDPGKQNTEDFLKRRAIAFQAYYEHMPFRRTSFPNGSSMQLYRRLNFGNLVDFNVLDTRQYRDDQANGDGWDSPTPESMDPSRTLLGEKQERWLLDGLTTSQVKWNVLAQQVFFARRDGAFGPEKERYSMDAWDGYPGARQRILDFLAENNITNTVVLTGDVHTSWANEVKANFDDQNSKNVAVEFVGTSITSGGDGSDVNSDTAQILQENPHIKFFSNQRGYVRCTLTQQKWQTDFMVVPYVTRPGAPIQTRTSFIVEDGKSNLQQVTTEAAPV</sequence>
<protein>
    <submittedName>
        <fullName evidence="3">Alkaline phosphatase D family protein</fullName>
    </submittedName>
</protein>
<dbReference type="PANTHER" id="PTHR43606">
    <property type="entry name" value="PHOSPHATASE, PUTATIVE (AFU_ORTHOLOGUE AFUA_6G08710)-RELATED"/>
    <property type="match status" value="1"/>
</dbReference>
<evidence type="ECO:0000313" key="3">
    <source>
        <dbReference type="EMBL" id="QNF28647.1"/>
    </source>
</evidence>
<dbReference type="Gene3D" id="2.60.40.380">
    <property type="entry name" value="Purple acid phosphatase-like, N-terminal"/>
    <property type="match status" value="1"/>
</dbReference>
<dbReference type="Proteomes" id="UP000515490">
    <property type="component" value="Chromosome"/>
</dbReference>
<dbReference type="SUPFAM" id="SSF56300">
    <property type="entry name" value="Metallo-dependent phosphatases"/>
    <property type="match status" value="1"/>
</dbReference>
<dbReference type="Pfam" id="PF09423">
    <property type="entry name" value="PhoD"/>
    <property type="match status" value="1"/>
</dbReference>
<evidence type="ECO:0000259" key="1">
    <source>
        <dbReference type="Pfam" id="PF09423"/>
    </source>
</evidence>
<evidence type="ECO:0000313" key="4">
    <source>
        <dbReference type="Proteomes" id="UP000515490"/>
    </source>
</evidence>
<dbReference type="InterPro" id="IPR032093">
    <property type="entry name" value="PhoD_N"/>
</dbReference>
<organism evidence="3 4">
    <name type="scientific">Metabacillus elymi</name>
    <dbReference type="NCBI Taxonomy" id="2745198"/>
    <lineage>
        <taxon>Bacteria</taxon>
        <taxon>Bacillati</taxon>
        <taxon>Bacillota</taxon>
        <taxon>Bacilli</taxon>
        <taxon>Bacillales</taxon>
        <taxon>Bacillaceae</taxon>
        <taxon>Metabacillus</taxon>
    </lineage>
</organism>